<keyword evidence="1" id="KW-0378">Hydrolase</keyword>
<accession>A0ABQ0JFY8</accession>
<proteinExistence type="predicted"/>
<dbReference type="Proteomes" id="UP000029223">
    <property type="component" value="Unassembled WGS sequence"/>
</dbReference>
<gene>
    <name evidence="1" type="ORF">JCM19239_3283</name>
</gene>
<organism evidence="1 2">
    <name type="scientific">Vibrio variabilis</name>
    <dbReference type="NCBI Taxonomy" id="990271"/>
    <lineage>
        <taxon>Bacteria</taxon>
        <taxon>Pseudomonadati</taxon>
        <taxon>Pseudomonadota</taxon>
        <taxon>Gammaproteobacteria</taxon>
        <taxon>Vibrionales</taxon>
        <taxon>Vibrionaceae</taxon>
        <taxon>Vibrio</taxon>
    </lineage>
</organism>
<evidence type="ECO:0000313" key="2">
    <source>
        <dbReference type="Proteomes" id="UP000029223"/>
    </source>
</evidence>
<name>A0ABQ0JFY8_9VIBR</name>
<reference evidence="2" key="1">
    <citation type="submission" date="2014-09" db="EMBL/GenBank/DDBJ databases">
        <title>Vibrio variabilis JCM 19239. (C206) whole genome shotgun sequence.</title>
        <authorList>
            <person name="Sawabe T."/>
            <person name="Meirelles P."/>
            <person name="Nakanishi M."/>
            <person name="Sayaka M."/>
            <person name="Hattori M."/>
            <person name="Ohkuma M."/>
        </authorList>
    </citation>
    <scope>NUCLEOTIDE SEQUENCE [LARGE SCALE GENOMIC DNA]</scope>
    <source>
        <strain evidence="2">JCM 19239</strain>
    </source>
</reference>
<keyword evidence="2" id="KW-1185">Reference proteome</keyword>
<comment type="caution">
    <text evidence="1">The sequence shown here is derived from an EMBL/GenBank/DDBJ whole genome shotgun (WGS) entry which is preliminary data.</text>
</comment>
<dbReference type="EMBL" id="BBMS01000032">
    <property type="protein sequence ID" value="GAL27679.1"/>
    <property type="molecule type" value="Genomic_DNA"/>
</dbReference>
<sequence length="41" mass="4920">MEFDEVAKNHILDTAPRRPVTHWRVTKIKLNSVLKSMWSKR</sequence>
<protein>
    <submittedName>
        <fullName evidence="1">Zn-dependent hydrolase</fullName>
    </submittedName>
</protein>
<evidence type="ECO:0000313" key="1">
    <source>
        <dbReference type="EMBL" id="GAL27679.1"/>
    </source>
</evidence>
<dbReference type="GO" id="GO:0016787">
    <property type="term" value="F:hydrolase activity"/>
    <property type="evidence" value="ECO:0007669"/>
    <property type="project" value="UniProtKB-KW"/>
</dbReference>